<sequence length="126" mass="14376">METLKLKRKAERLKCTRLIPKIEAMLTQNSVTEDELCILNEHLEHLHTDLRATDSHIVFCCQPRKLRQSLTSHSDVRETLVSDTSTSGVQEACTTIDRTRATHAQPTIQLPKIDLMKLDDQPLVQC</sequence>
<reference evidence="1" key="1">
    <citation type="journal article" date="2020" name="Cell">
        <title>Large-Scale Comparative Analyses of Tick Genomes Elucidate Their Genetic Diversity and Vector Capacities.</title>
        <authorList>
            <consortium name="Tick Genome and Microbiome Consortium (TIGMIC)"/>
            <person name="Jia N."/>
            <person name="Wang J."/>
            <person name="Shi W."/>
            <person name="Du L."/>
            <person name="Sun Y."/>
            <person name="Zhan W."/>
            <person name="Jiang J.F."/>
            <person name="Wang Q."/>
            <person name="Zhang B."/>
            <person name="Ji P."/>
            <person name="Bell-Sakyi L."/>
            <person name="Cui X.M."/>
            <person name="Yuan T.T."/>
            <person name="Jiang B.G."/>
            <person name="Yang W.F."/>
            <person name="Lam T.T."/>
            <person name="Chang Q.C."/>
            <person name="Ding S.J."/>
            <person name="Wang X.J."/>
            <person name="Zhu J.G."/>
            <person name="Ruan X.D."/>
            <person name="Zhao L."/>
            <person name="Wei J.T."/>
            <person name="Ye R.Z."/>
            <person name="Que T.C."/>
            <person name="Du C.H."/>
            <person name="Zhou Y.H."/>
            <person name="Cheng J.X."/>
            <person name="Dai P.F."/>
            <person name="Guo W.B."/>
            <person name="Han X.H."/>
            <person name="Huang E.J."/>
            <person name="Li L.F."/>
            <person name="Wei W."/>
            <person name="Gao Y.C."/>
            <person name="Liu J.Z."/>
            <person name="Shao H.Z."/>
            <person name="Wang X."/>
            <person name="Wang C.C."/>
            <person name="Yang T.C."/>
            <person name="Huo Q.B."/>
            <person name="Li W."/>
            <person name="Chen H.Y."/>
            <person name="Chen S.E."/>
            <person name="Zhou L.G."/>
            <person name="Ni X.B."/>
            <person name="Tian J.H."/>
            <person name="Sheng Y."/>
            <person name="Liu T."/>
            <person name="Pan Y.S."/>
            <person name="Xia L.Y."/>
            <person name="Li J."/>
            <person name="Zhao F."/>
            <person name="Cao W.C."/>
        </authorList>
    </citation>
    <scope>NUCLEOTIDE SEQUENCE</scope>
    <source>
        <strain evidence="1">Rsan-2018</strain>
    </source>
</reference>
<dbReference type="AlphaFoldDB" id="A0A9D4SS41"/>
<dbReference type="EMBL" id="JABSTV010001253">
    <property type="protein sequence ID" value="KAH7943178.1"/>
    <property type="molecule type" value="Genomic_DNA"/>
</dbReference>
<name>A0A9D4SS41_RHISA</name>
<accession>A0A9D4SS41</accession>
<protein>
    <submittedName>
        <fullName evidence="1">Uncharacterized protein</fullName>
    </submittedName>
</protein>
<dbReference type="Proteomes" id="UP000821837">
    <property type="component" value="Unassembled WGS sequence"/>
</dbReference>
<evidence type="ECO:0000313" key="2">
    <source>
        <dbReference type="Proteomes" id="UP000821837"/>
    </source>
</evidence>
<comment type="caution">
    <text evidence="1">The sequence shown here is derived from an EMBL/GenBank/DDBJ whole genome shotgun (WGS) entry which is preliminary data.</text>
</comment>
<organism evidence="1 2">
    <name type="scientific">Rhipicephalus sanguineus</name>
    <name type="common">Brown dog tick</name>
    <name type="synonym">Ixodes sanguineus</name>
    <dbReference type="NCBI Taxonomy" id="34632"/>
    <lineage>
        <taxon>Eukaryota</taxon>
        <taxon>Metazoa</taxon>
        <taxon>Ecdysozoa</taxon>
        <taxon>Arthropoda</taxon>
        <taxon>Chelicerata</taxon>
        <taxon>Arachnida</taxon>
        <taxon>Acari</taxon>
        <taxon>Parasitiformes</taxon>
        <taxon>Ixodida</taxon>
        <taxon>Ixodoidea</taxon>
        <taxon>Ixodidae</taxon>
        <taxon>Rhipicephalinae</taxon>
        <taxon>Rhipicephalus</taxon>
        <taxon>Rhipicephalus</taxon>
    </lineage>
</organism>
<keyword evidence="2" id="KW-1185">Reference proteome</keyword>
<proteinExistence type="predicted"/>
<evidence type="ECO:0000313" key="1">
    <source>
        <dbReference type="EMBL" id="KAH7943178.1"/>
    </source>
</evidence>
<reference evidence="1" key="2">
    <citation type="submission" date="2021-09" db="EMBL/GenBank/DDBJ databases">
        <authorList>
            <person name="Jia N."/>
            <person name="Wang J."/>
            <person name="Shi W."/>
            <person name="Du L."/>
            <person name="Sun Y."/>
            <person name="Zhan W."/>
            <person name="Jiang J."/>
            <person name="Wang Q."/>
            <person name="Zhang B."/>
            <person name="Ji P."/>
            <person name="Sakyi L.B."/>
            <person name="Cui X."/>
            <person name="Yuan T."/>
            <person name="Jiang B."/>
            <person name="Yang W."/>
            <person name="Lam T.T.-Y."/>
            <person name="Chang Q."/>
            <person name="Ding S."/>
            <person name="Wang X."/>
            <person name="Zhu J."/>
            <person name="Ruan X."/>
            <person name="Zhao L."/>
            <person name="Wei J."/>
            <person name="Que T."/>
            <person name="Du C."/>
            <person name="Cheng J."/>
            <person name="Dai P."/>
            <person name="Han X."/>
            <person name="Huang E."/>
            <person name="Gao Y."/>
            <person name="Liu J."/>
            <person name="Shao H."/>
            <person name="Ye R."/>
            <person name="Li L."/>
            <person name="Wei W."/>
            <person name="Wang X."/>
            <person name="Wang C."/>
            <person name="Huo Q."/>
            <person name="Li W."/>
            <person name="Guo W."/>
            <person name="Chen H."/>
            <person name="Chen S."/>
            <person name="Zhou L."/>
            <person name="Zhou L."/>
            <person name="Ni X."/>
            <person name="Tian J."/>
            <person name="Zhou Y."/>
            <person name="Sheng Y."/>
            <person name="Liu T."/>
            <person name="Pan Y."/>
            <person name="Xia L."/>
            <person name="Li J."/>
            <person name="Zhao F."/>
            <person name="Cao W."/>
        </authorList>
    </citation>
    <scope>NUCLEOTIDE SEQUENCE</scope>
    <source>
        <strain evidence="1">Rsan-2018</strain>
        <tissue evidence="1">Larvae</tissue>
    </source>
</reference>
<gene>
    <name evidence="1" type="ORF">HPB52_006026</name>
</gene>